<dbReference type="Gene3D" id="3.40.50.620">
    <property type="entry name" value="HUPs"/>
    <property type="match status" value="2"/>
</dbReference>
<organism evidence="2 3">
    <name type="scientific">Leeuwenhoekiella aequorea</name>
    <dbReference type="NCBI Taxonomy" id="283736"/>
    <lineage>
        <taxon>Bacteria</taxon>
        <taxon>Pseudomonadati</taxon>
        <taxon>Bacteroidota</taxon>
        <taxon>Flavobacteriia</taxon>
        <taxon>Flavobacteriales</taxon>
        <taxon>Flavobacteriaceae</taxon>
        <taxon>Leeuwenhoekiella</taxon>
    </lineage>
</organism>
<name>A0A4Q0P7D1_9FLAO</name>
<protein>
    <submittedName>
        <fullName evidence="2">Nucleotide-binding universal stress UspA family protein</fullName>
    </submittedName>
</protein>
<reference evidence="2 3" key="1">
    <citation type="submission" date="2018-07" db="EMBL/GenBank/DDBJ databases">
        <title>Leeuwenhoekiella genomics.</title>
        <authorList>
            <person name="Tahon G."/>
            <person name="Willems A."/>
        </authorList>
    </citation>
    <scope>NUCLEOTIDE SEQUENCE [LARGE SCALE GENOMIC DNA]</scope>
    <source>
        <strain evidence="2 3">LMG 22550</strain>
    </source>
</reference>
<evidence type="ECO:0000313" key="2">
    <source>
        <dbReference type="EMBL" id="RXG22527.1"/>
    </source>
</evidence>
<dbReference type="AlphaFoldDB" id="A0A4Q0P7D1"/>
<gene>
    <name evidence="2" type="ORF">DSM00_1625</name>
</gene>
<feature type="domain" description="UspA" evidence="1">
    <location>
        <begin position="146"/>
        <end position="285"/>
    </location>
</feature>
<dbReference type="Proteomes" id="UP000289238">
    <property type="component" value="Unassembled WGS sequence"/>
</dbReference>
<dbReference type="InterPro" id="IPR014729">
    <property type="entry name" value="Rossmann-like_a/b/a_fold"/>
</dbReference>
<dbReference type="Pfam" id="PF00582">
    <property type="entry name" value="Usp"/>
    <property type="match status" value="1"/>
</dbReference>
<keyword evidence="3" id="KW-1185">Reference proteome</keyword>
<dbReference type="InterPro" id="IPR006016">
    <property type="entry name" value="UspA"/>
</dbReference>
<evidence type="ECO:0000313" key="3">
    <source>
        <dbReference type="Proteomes" id="UP000289238"/>
    </source>
</evidence>
<dbReference type="SUPFAM" id="SSF52402">
    <property type="entry name" value="Adenine nucleotide alpha hydrolases-like"/>
    <property type="match status" value="2"/>
</dbReference>
<dbReference type="EMBL" id="QOVM01000003">
    <property type="protein sequence ID" value="RXG22527.1"/>
    <property type="molecule type" value="Genomic_DNA"/>
</dbReference>
<accession>A0A4Q0P7D1</accession>
<evidence type="ECO:0000259" key="1">
    <source>
        <dbReference type="Pfam" id="PF00582"/>
    </source>
</evidence>
<comment type="caution">
    <text evidence="2">The sequence shown here is derived from an EMBL/GenBank/DDBJ whole genome shotgun (WGS) entry which is preliminary data.</text>
</comment>
<sequence>MEKVKNLLVALDLSSIDNHLIEYSSFLAEKLAIENVYFVHNIKKYEISDLFEEELQNVNLDQLIGDELNDKIDSRFTAKANWEVLISEDSNTESLIHYIANKYQINLVLIGNKTTKDGTGVVTTKLLRLLKCSILTVPKTDEINLDKVWVATDFSSHSRKSFFFVEELRNKITIKLNSIHIYHIPIQFSPYVVGDAAITKIETHLKQKAAKFFKKLAVTEPDESEFLFAKDKSIGQKFLLEIEKRKPNLIVLSDKGGSNISSLLIGSLTEELFNESLSSPLLVVK</sequence>
<dbReference type="RefSeq" id="WP_128757519.1">
    <property type="nucleotide sequence ID" value="NZ_QOVM01000003.1"/>
</dbReference>
<proteinExistence type="predicted"/>
<dbReference type="OrthoDB" id="1522996at2"/>